<dbReference type="Proteomes" id="UP001556118">
    <property type="component" value="Unassembled WGS sequence"/>
</dbReference>
<evidence type="ECO:0000313" key="3">
    <source>
        <dbReference type="Proteomes" id="UP001556118"/>
    </source>
</evidence>
<keyword evidence="1" id="KW-0472">Membrane</keyword>
<dbReference type="InterPro" id="IPR011727">
    <property type="entry name" value="CHP02117"/>
</dbReference>
<dbReference type="EMBL" id="JBFNXR010000051">
    <property type="protein sequence ID" value="MEW9856197.1"/>
    <property type="molecule type" value="Genomic_DNA"/>
</dbReference>
<keyword evidence="1" id="KW-0812">Transmembrane</keyword>
<protein>
    <submittedName>
        <fullName evidence="2">DUF2459 domain-containing protein</fullName>
    </submittedName>
</protein>
<dbReference type="RefSeq" id="WP_367774533.1">
    <property type="nucleotide sequence ID" value="NZ_JBFNXR010000051.1"/>
</dbReference>
<keyword evidence="1" id="KW-1133">Transmembrane helix</keyword>
<accession>A0ABV3RED1</accession>
<evidence type="ECO:0000313" key="2">
    <source>
        <dbReference type="EMBL" id="MEW9856197.1"/>
    </source>
</evidence>
<organism evidence="2 3">
    <name type="scientific">Novosphingobium rhizovicinum</name>
    <dbReference type="NCBI Taxonomy" id="3228928"/>
    <lineage>
        <taxon>Bacteria</taxon>
        <taxon>Pseudomonadati</taxon>
        <taxon>Pseudomonadota</taxon>
        <taxon>Alphaproteobacteria</taxon>
        <taxon>Sphingomonadales</taxon>
        <taxon>Sphingomonadaceae</taxon>
        <taxon>Novosphingobium</taxon>
    </lineage>
</organism>
<evidence type="ECO:0000256" key="1">
    <source>
        <dbReference type="SAM" id="Phobius"/>
    </source>
</evidence>
<sequence length="247" mass="27208">MAAPAIPRLTRRRYRIAAGFGIACGLLMFAIWAGSSIPRNADWREVTSGDYVVGLETNGVHTALVLPLVTPLKDWRESFPPARLGASDRPYTHISVSWGEREVFLGTPSWWDLSPRTVLRILTRGGEGLAHVAYYVRPATSDDLRPIKLSEAEYAALVEAIENSFSLVGTPRTHQGYGSSDLFYEVGGEYTAVNTCNQWTSDRLAEAGVRTGWWTPMAGGVMKWIRPPQGETALESVSERQASRPSP</sequence>
<reference evidence="2 3" key="1">
    <citation type="submission" date="2024-06" db="EMBL/GenBank/DDBJ databases">
        <title>Novosphingobium rhizovicinus M1R2S20.</title>
        <authorList>
            <person name="Sun J.-Q."/>
        </authorList>
    </citation>
    <scope>NUCLEOTIDE SEQUENCE [LARGE SCALE GENOMIC DNA]</scope>
    <source>
        <strain evidence="2 3">M1R2S20</strain>
    </source>
</reference>
<keyword evidence="3" id="KW-1185">Reference proteome</keyword>
<name>A0ABV3RED1_9SPHN</name>
<comment type="caution">
    <text evidence="2">The sequence shown here is derived from an EMBL/GenBank/DDBJ whole genome shotgun (WGS) entry which is preliminary data.</text>
</comment>
<proteinExistence type="predicted"/>
<gene>
    <name evidence="2" type="ORF">ABUH87_13735</name>
</gene>
<dbReference type="Pfam" id="PF09601">
    <property type="entry name" value="DUF2459"/>
    <property type="match status" value="1"/>
</dbReference>
<feature type="transmembrane region" description="Helical" evidence="1">
    <location>
        <begin position="16"/>
        <end position="34"/>
    </location>
</feature>